<keyword evidence="10" id="KW-1185">Reference proteome</keyword>
<feature type="transmembrane region" description="Helical" evidence="7">
    <location>
        <begin position="164"/>
        <end position="183"/>
    </location>
</feature>
<proteinExistence type="inferred from homology"/>
<evidence type="ECO:0000313" key="9">
    <source>
        <dbReference type="EMBL" id="MBL0743369.1"/>
    </source>
</evidence>
<keyword evidence="4 7" id="KW-0812">Transmembrane</keyword>
<gene>
    <name evidence="9" type="ORF">JI741_19205</name>
</gene>
<feature type="transmembrane region" description="Helical" evidence="7">
    <location>
        <begin position="44"/>
        <end position="67"/>
    </location>
</feature>
<evidence type="ECO:0000313" key="10">
    <source>
        <dbReference type="Proteomes" id="UP000613030"/>
    </source>
</evidence>
<evidence type="ECO:0000256" key="3">
    <source>
        <dbReference type="ARBA" id="ARBA00022475"/>
    </source>
</evidence>
<dbReference type="InterPro" id="IPR005115">
    <property type="entry name" value="Gly_transporter"/>
</dbReference>
<evidence type="ECO:0000256" key="1">
    <source>
        <dbReference type="ARBA" id="ARBA00004651"/>
    </source>
</evidence>
<feature type="domain" description="Glycine transporter" evidence="8">
    <location>
        <begin position="19"/>
        <end position="94"/>
    </location>
</feature>
<keyword evidence="3" id="KW-1003">Cell membrane</keyword>
<accession>A0ABS1KV80</accession>
<protein>
    <submittedName>
        <fullName evidence="9">Trimeric intracellular cation channel family protein</fullName>
    </submittedName>
</protein>
<evidence type="ECO:0000256" key="2">
    <source>
        <dbReference type="ARBA" id="ARBA00008193"/>
    </source>
</evidence>
<feature type="transmembrane region" description="Helical" evidence="7">
    <location>
        <begin position="130"/>
        <end position="152"/>
    </location>
</feature>
<feature type="transmembrane region" description="Helical" evidence="7">
    <location>
        <begin position="189"/>
        <end position="208"/>
    </location>
</feature>
<feature type="transmembrane region" description="Helical" evidence="7">
    <location>
        <begin position="17"/>
        <end position="37"/>
    </location>
</feature>
<dbReference type="PANTHER" id="PTHR30506">
    <property type="entry name" value="INNER MEMBRANE PROTEIN"/>
    <property type="match status" value="1"/>
</dbReference>
<evidence type="ECO:0000256" key="7">
    <source>
        <dbReference type="SAM" id="Phobius"/>
    </source>
</evidence>
<organism evidence="9 10">
    <name type="scientific">Chryseolinea lacunae</name>
    <dbReference type="NCBI Taxonomy" id="2801331"/>
    <lineage>
        <taxon>Bacteria</taxon>
        <taxon>Pseudomonadati</taxon>
        <taxon>Bacteroidota</taxon>
        <taxon>Cytophagia</taxon>
        <taxon>Cytophagales</taxon>
        <taxon>Fulvivirgaceae</taxon>
        <taxon>Chryseolinea</taxon>
    </lineage>
</organism>
<evidence type="ECO:0000256" key="6">
    <source>
        <dbReference type="ARBA" id="ARBA00023136"/>
    </source>
</evidence>
<dbReference type="RefSeq" id="WP_202012654.1">
    <property type="nucleotide sequence ID" value="NZ_JAERRB010000006.1"/>
</dbReference>
<sequence>MNNVPHLIEHLNFDTTFLVFDLLAVFMFAASGALAAIRKKYDFIGVLMLSFVSGLGGGLIRDAIFIQAGPPKAVTDSKYLIIILAAFLLAMIFHGRMHRLKRTIMIVDALGLGAYGVVGAQAALQEGLVPLAAVLVGVFNATGAGLIRDVLIREEPIIFKPGQFYAGAAILGCSVFVLMVVLGNSDHTVAAIVATLTAFSVRMLSIYFNWQTRPILDEDDRS</sequence>
<evidence type="ECO:0000259" key="8">
    <source>
        <dbReference type="Pfam" id="PF03458"/>
    </source>
</evidence>
<comment type="similarity">
    <text evidence="2">Belongs to the UPF0126 family.</text>
</comment>
<feature type="domain" description="Glycine transporter" evidence="8">
    <location>
        <begin position="106"/>
        <end position="179"/>
    </location>
</feature>
<dbReference type="Proteomes" id="UP000613030">
    <property type="component" value="Unassembled WGS sequence"/>
</dbReference>
<name>A0ABS1KV80_9BACT</name>
<reference evidence="9 10" key="1">
    <citation type="submission" date="2021-01" db="EMBL/GenBank/DDBJ databases">
        <title>Chryseolinea sp. Jin1 Genome sequencing and assembly.</title>
        <authorList>
            <person name="Kim I."/>
        </authorList>
    </citation>
    <scope>NUCLEOTIDE SEQUENCE [LARGE SCALE GENOMIC DNA]</scope>
    <source>
        <strain evidence="9 10">Jin1</strain>
    </source>
</reference>
<feature type="transmembrane region" description="Helical" evidence="7">
    <location>
        <begin position="104"/>
        <end position="124"/>
    </location>
</feature>
<evidence type="ECO:0000256" key="4">
    <source>
        <dbReference type="ARBA" id="ARBA00022692"/>
    </source>
</evidence>
<comment type="subcellular location">
    <subcellularLocation>
        <location evidence="1">Cell membrane</location>
        <topology evidence="1">Multi-pass membrane protein</topology>
    </subcellularLocation>
</comment>
<dbReference type="EMBL" id="JAERRB010000006">
    <property type="protein sequence ID" value="MBL0743369.1"/>
    <property type="molecule type" value="Genomic_DNA"/>
</dbReference>
<dbReference type="Pfam" id="PF03458">
    <property type="entry name" value="Gly_transporter"/>
    <property type="match status" value="2"/>
</dbReference>
<dbReference type="PANTHER" id="PTHR30506:SF3">
    <property type="entry name" value="UPF0126 INNER MEMBRANE PROTEIN YADS-RELATED"/>
    <property type="match status" value="1"/>
</dbReference>
<keyword evidence="6 7" id="KW-0472">Membrane</keyword>
<comment type="caution">
    <text evidence="9">The sequence shown here is derived from an EMBL/GenBank/DDBJ whole genome shotgun (WGS) entry which is preliminary data.</text>
</comment>
<feature type="transmembrane region" description="Helical" evidence="7">
    <location>
        <begin position="79"/>
        <end position="97"/>
    </location>
</feature>
<keyword evidence="5 7" id="KW-1133">Transmembrane helix</keyword>
<evidence type="ECO:0000256" key="5">
    <source>
        <dbReference type="ARBA" id="ARBA00022989"/>
    </source>
</evidence>